<protein>
    <submittedName>
        <fullName evidence="1">Uncharacterized protein</fullName>
    </submittedName>
</protein>
<reference evidence="1 2" key="1">
    <citation type="submission" date="2015-01" db="EMBL/GenBank/DDBJ databases">
        <title>Genome Assembly of Bacillus badius MTCC 1458.</title>
        <authorList>
            <person name="Verma A."/>
            <person name="Khatri I."/>
            <person name="Mual P."/>
            <person name="Subramanian S."/>
            <person name="Krishnamurthi S."/>
        </authorList>
    </citation>
    <scope>NUCLEOTIDE SEQUENCE [LARGE SCALE GENOMIC DNA]</scope>
    <source>
        <strain evidence="1 2">MTCC 1458</strain>
    </source>
</reference>
<comment type="caution">
    <text evidence="1">The sequence shown here is derived from an EMBL/GenBank/DDBJ whole genome shotgun (WGS) entry which is preliminary data.</text>
</comment>
<name>A0ABR5AXR8_BACBA</name>
<keyword evidence="2" id="KW-1185">Reference proteome</keyword>
<gene>
    <name evidence="1" type="ORF">SD77_3404</name>
</gene>
<sequence length="69" mass="7419">MSTLLIGMAGAKTPAGSAGQERLNKCFSAEDARRLLRESEVPGVKINSPIHKQTKKDSHIGCLLQSRGK</sequence>
<evidence type="ECO:0000313" key="2">
    <source>
        <dbReference type="Proteomes" id="UP000031982"/>
    </source>
</evidence>
<accession>A0ABR5AXR8</accession>
<dbReference type="Proteomes" id="UP000031982">
    <property type="component" value="Unassembled WGS sequence"/>
</dbReference>
<dbReference type="EMBL" id="JXLP01000003">
    <property type="protein sequence ID" value="KIL79538.1"/>
    <property type="molecule type" value="Genomic_DNA"/>
</dbReference>
<organism evidence="1 2">
    <name type="scientific">Bacillus badius</name>
    <dbReference type="NCBI Taxonomy" id="1455"/>
    <lineage>
        <taxon>Bacteria</taxon>
        <taxon>Bacillati</taxon>
        <taxon>Bacillota</taxon>
        <taxon>Bacilli</taxon>
        <taxon>Bacillales</taxon>
        <taxon>Bacillaceae</taxon>
        <taxon>Pseudobacillus</taxon>
    </lineage>
</organism>
<proteinExistence type="predicted"/>
<evidence type="ECO:0000313" key="1">
    <source>
        <dbReference type="EMBL" id="KIL79538.1"/>
    </source>
</evidence>